<dbReference type="Gene3D" id="2.160.20.10">
    <property type="entry name" value="Single-stranded right-handed beta-helix, Pectin lyase-like"/>
    <property type="match status" value="1"/>
</dbReference>
<sequence>MPRSTTAAQPPAVTSGGRSRRRAGGTAGRRRRTAAALTAAAAAVGLFAAAPAHAGPRTAAALPQATRAALDPSLVAGTGADLGITEQEAEHAATDGTVIGPGRDAYTLPAEASGRSAVTLQPGQYVEFTLPKAANALSVRYSIPDAPQGGGTTSPLAVTVDGRDRRTMTLTSQYAWLYNQYPFSNDPGADLLFPDQWITECGCVPDQTTPEPVVTKPFRPNHFYDEQRLLLGRTYRAGQKVRLTVPAGGEPTTVDLLDSQLVAPPKVDPLAVNVLAFGADPSGRRDSAPALDKAIAFARTAHLKVYIPPGTFQVNRHIIVDDITIEGAGNWYTIIKGHQVTLGSPAAGGTSQPAGPGGGSLHTGVGFYGKDAAAGGSSHVHLSDFAIEGDVRDRVDTDQVNGIGGALSDSSISGLYIQHTKAGMWLDGPMHNLVITGNEIVDQTADGINFHTGVTDSVVRNNLLRNTGDDALAMWSDKTEDARDTFDHNTVQTPVLANGIALYGGTDNTVSGNLVADPIREGSGIQVGSRFGAEAFTGHLWITGNTTVRAGTYDLNWNIGLGAIWFYALERNIDADVEVTGDRFLDTTYNAIMLVSDFPVKDLYSITNVHFKDIQVDGTGTSVVSARVAGGATFQNVDARNVGAVGVNNCGSFHFTSAGSEFTLTDLGGNDGGGTTGDWLAPWELPNTITCDDRPPVVPPPAPGAW</sequence>
<proteinExistence type="predicted"/>
<organism evidence="4 5">
    <name type="scientific">Actinacidiphila guanduensis</name>
    <dbReference type="NCBI Taxonomy" id="310781"/>
    <lineage>
        <taxon>Bacteria</taxon>
        <taxon>Bacillati</taxon>
        <taxon>Actinomycetota</taxon>
        <taxon>Actinomycetes</taxon>
        <taxon>Kitasatosporales</taxon>
        <taxon>Streptomycetaceae</taxon>
        <taxon>Actinacidiphila</taxon>
    </lineage>
</organism>
<dbReference type="InterPro" id="IPR055149">
    <property type="entry name" value="Agl_cat_D2"/>
</dbReference>
<dbReference type="InterPro" id="IPR006311">
    <property type="entry name" value="TAT_signal"/>
</dbReference>
<dbReference type="SUPFAM" id="SSF51126">
    <property type="entry name" value="Pectin lyase-like"/>
    <property type="match status" value="1"/>
</dbReference>
<protein>
    <submittedName>
        <fullName evidence="4">Pectate lyase superfamily protein</fullName>
    </submittedName>
</protein>
<dbReference type="Pfam" id="PF22815">
    <property type="entry name" value="CatAgl_D1"/>
    <property type="match status" value="1"/>
</dbReference>
<dbReference type="Proteomes" id="UP000199341">
    <property type="component" value="Unassembled WGS sequence"/>
</dbReference>
<dbReference type="OrthoDB" id="5476529at2"/>
<dbReference type="InterPro" id="IPR011050">
    <property type="entry name" value="Pectin_lyase_fold/virulence"/>
</dbReference>
<feature type="compositionally biased region" description="Basic residues" evidence="1">
    <location>
        <begin position="18"/>
        <end position="32"/>
    </location>
</feature>
<dbReference type="InterPro" id="IPR006626">
    <property type="entry name" value="PbH1"/>
</dbReference>
<evidence type="ECO:0000259" key="3">
    <source>
        <dbReference type="Pfam" id="PF22816"/>
    </source>
</evidence>
<keyword evidence="4" id="KW-0456">Lyase</keyword>
<dbReference type="RefSeq" id="WP_093785958.1">
    <property type="nucleotide sequence ID" value="NZ_FNIE01000009.1"/>
</dbReference>
<dbReference type="InterPro" id="IPR012334">
    <property type="entry name" value="Pectin_lyas_fold"/>
</dbReference>
<dbReference type="CDD" id="cd14490">
    <property type="entry name" value="CBM6-CBM35-CBM36_like_1"/>
    <property type="match status" value="1"/>
</dbReference>
<feature type="domain" description="CBM6/CBM35/CBM36-like 1" evidence="2">
    <location>
        <begin position="86"/>
        <end position="259"/>
    </location>
</feature>
<evidence type="ECO:0000259" key="2">
    <source>
        <dbReference type="Pfam" id="PF22815"/>
    </source>
</evidence>
<dbReference type="SMART" id="SM00710">
    <property type="entry name" value="PbH1"/>
    <property type="match status" value="7"/>
</dbReference>
<feature type="domain" description="Alpha-1,3-glucanase catalytic" evidence="3">
    <location>
        <begin position="292"/>
        <end position="668"/>
    </location>
</feature>
<evidence type="ECO:0000313" key="5">
    <source>
        <dbReference type="Proteomes" id="UP000199341"/>
    </source>
</evidence>
<name>A0A1H0INB8_9ACTN</name>
<dbReference type="AlphaFoldDB" id="A0A1H0INB8"/>
<dbReference type="EMBL" id="FNIE01000009">
    <property type="protein sequence ID" value="SDO32511.1"/>
    <property type="molecule type" value="Genomic_DNA"/>
</dbReference>
<dbReference type="InterPro" id="IPR033801">
    <property type="entry name" value="CBM6-CBM35-CBM36-like_1"/>
</dbReference>
<gene>
    <name evidence="4" type="ORF">SAMN05216259_10936</name>
</gene>
<accession>A0A1H0INB8</accession>
<keyword evidence="5" id="KW-1185">Reference proteome</keyword>
<feature type="region of interest" description="Disordered" evidence="1">
    <location>
        <begin position="1"/>
        <end position="32"/>
    </location>
</feature>
<dbReference type="Pfam" id="PF22816">
    <property type="entry name" value="CatAgl_D2"/>
    <property type="match status" value="1"/>
</dbReference>
<dbReference type="GO" id="GO:0016829">
    <property type="term" value="F:lyase activity"/>
    <property type="evidence" value="ECO:0007669"/>
    <property type="project" value="UniProtKB-KW"/>
</dbReference>
<evidence type="ECO:0000313" key="4">
    <source>
        <dbReference type="EMBL" id="SDO32511.1"/>
    </source>
</evidence>
<dbReference type="PROSITE" id="PS51318">
    <property type="entry name" value="TAT"/>
    <property type="match status" value="1"/>
</dbReference>
<dbReference type="STRING" id="310781.SAMN05216259_10936"/>
<reference evidence="4 5" key="1">
    <citation type="submission" date="2016-10" db="EMBL/GenBank/DDBJ databases">
        <authorList>
            <person name="de Groot N.N."/>
        </authorList>
    </citation>
    <scope>NUCLEOTIDE SEQUENCE [LARGE SCALE GENOMIC DNA]</scope>
    <source>
        <strain evidence="4 5">CGMCC 4.2022</strain>
    </source>
</reference>
<evidence type="ECO:0000256" key="1">
    <source>
        <dbReference type="SAM" id="MobiDB-lite"/>
    </source>
</evidence>